<dbReference type="EMBL" id="VUJX02000010">
    <property type="protein sequence ID" value="KAL0931308.1"/>
    <property type="molecule type" value="Genomic_DNA"/>
</dbReference>
<comment type="caution">
    <text evidence="1">The sequence shown here is derived from an EMBL/GenBank/DDBJ whole genome shotgun (WGS) entry which is preliminary data.</text>
</comment>
<reference evidence="1 2" key="1">
    <citation type="journal article" date="2020" name="Phytopathology">
        <title>Genome Sequence Resources of Colletotrichum truncatum, C. plurivorum, C. musicola, and C. sojae: Four Species Pathogenic to Soybean (Glycine max).</title>
        <authorList>
            <person name="Rogerio F."/>
            <person name="Boufleur T.R."/>
            <person name="Ciampi-Guillardi M."/>
            <person name="Sukno S.A."/>
            <person name="Thon M.R."/>
            <person name="Massola Junior N.S."/>
            <person name="Baroncelli R."/>
        </authorList>
    </citation>
    <scope>NUCLEOTIDE SEQUENCE [LARGE SCALE GENOMIC DNA]</scope>
    <source>
        <strain evidence="1 2">CMES1059</strain>
    </source>
</reference>
<evidence type="ECO:0000313" key="2">
    <source>
        <dbReference type="Proteomes" id="UP000805649"/>
    </source>
</evidence>
<organism evidence="1 2">
    <name type="scientific">Colletotrichum truncatum</name>
    <name type="common">Anthracnose fungus</name>
    <name type="synonym">Colletotrichum capsici</name>
    <dbReference type="NCBI Taxonomy" id="5467"/>
    <lineage>
        <taxon>Eukaryota</taxon>
        <taxon>Fungi</taxon>
        <taxon>Dikarya</taxon>
        <taxon>Ascomycota</taxon>
        <taxon>Pezizomycotina</taxon>
        <taxon>Sordariomycetes</taxon>
        <taxon>Hypocreomycetidae</taxon>
        <taxon>Glomerellales</taxon>
        <taxon>Glomerellaceae</taxon>
        <taxon>Colletotrichum</taxon>
        <taxon>Colletotrichum truncatum species complex</taxon>
    </lineage>
</organism>
<proteinExistence type="predicted"/>
<keyword evidence="2" id="KW-1185">Reference proteome</keyword>
<name>A0ACC3YHC8_COLTU</name>
<evidence type="ECO:0000313" key="1">
    <source>
        <dbReference type="EMBL" id="KAL0931308.1"/>
    </source>
</evidence>
<accession>A0ACC3YHC8</accession>
<protein>
    <submittedName>
        <fullName evidence="1">NPP1 domain-containing protein</fullName>
    </submittedName>
</protein>
<gene>
    <name evidence="1" type="ORF">CTRU02_214043</name>
</gene>
<dbReference type="Proteomes" id="UP000805649">
    <property type="component" value="Unassembled WGS sequence"/>
</dbReference>
<sequence length="340" mass="36194">MLRHSLTSLLLLGLATFTSGRALSPRDGDVAIGDKFKDHDDIKAFEQAASDGTPGELELRFKPGLNDASGCFPYAAVDKDGYHGAGLKPTGKSGGKCRDPALGQVYSRVGVSNGRTAVLYSWYIPKIMTDSDNHKHWYLSVVVWLHTDKCGAMAADYSIAGVSYSNGKETFDTTMSSSTIYSSGDSNTGAVNTHPIVGYDGQVGVFPSDDSAIYALTPPMISWDKLSTAAREQFNGIQYEHARCPFTDNNFQYTLDASYNANFYDKVPAEPAADCGATPTTSTADPGSTDPTSSGTPTEPLTYPSATTTDDVEPIEDGPEINPSSMPADPTYTPTPGDGQ</sequence>